<dbReference type="EMBL" id="ML179987">
    <property type="protein sequence ID" value="THU79705.1"/>
    <property type="molecule type" value="Genomic_DNA"/>
</dbReference>
<reference evidence="1 2" key="1">
    <citation type="journal article" date="2019" name="Nat. Ecol. Evol.">
        <title>Megaphylogeny resolves global patterns of mushroom evolution.</title>
        <authorList>
            <person name="Varga T."/>
            <person name="Krizsan K."/>
            <person name="Foldi C."/>
            <person name="Dima B."/>
            <person name="Sanchez-Garcia M."/>
            <person name="Sanchez-Ramirez S."/>
            <person name="Szollosi G.J."/>
            <person name="Szarkandi J.G."/>
            <person name="Papp V."/>
            <person name="Albert L."/>
            <person name="Andreopoulos W."/>
            <person name="Angelini C."/>
            <person name="Antonin V."/>
            <person name="Barry K.W."/>
            <person name="Bougher N.L."/>
            <person name="Buchanan P."/>
            <person name="Buyck B."/>
            <person name="Bense V."/>
            <person name="Catcheside P."/>
            <person name="Chovatia M."/>
            <person name="Cooper J."/>
            <person name="Damon W."/>
            <person name="Desjardin D."/>
            <person name="Finy P."/>
            <person name="Geml J."/>
            <person name="Haridas S."/>
            <person name="Hughes K."/>
            <person name="Justo A."/>
            <person name="Karasinski D."/>
            <person name="Kautmanova I."/>
            <person name="Kiss B."/>
            <person name="Kocsube S."/>
            <person name="Kotiranta H."/>
            <person name="LaButti K.M."/>
            <person name="Lechner B.E."/>
            <person name="Liimatainen K."/>
            <person name="Lipzen A."/>
            <person name="Lukacs Z."/>
            <person name="Mihaltcheva S."/>
            <person name="Morgado L.N."/>
            <person name="Niskanen T."/>
            <person name="Noordeloos M.E."/>
            <person name="Ohm R.A."/>
            <person name="Ortiz-Santana B."/>
            <person name="Ovrebo C."/>
            <person name="Racz N."/>
            <person name="Riley R."/>
            <person name="Savchenko A."/>
            <person name="Shiryaev A."/>
            <person name="Soop K."/>
            <person name="Spirin V."/>
            <person name="Szebenyi C."/>
            <person name="Tomsovsky M."/>
            <person name="Tulloss R.E."/>
            <person name="Uehling J."/>
            <person name="Grigoriev I.V."/>
            <person name="Vagvolgyi C."/>
            <person name="Papp T."/>
            <person name="Martin F.M."/>
            <person name="Miettinen O."/>
            <person name="Hibbett D.S."/>
            <person name="Nagy L.G."/>
        </authorList>
    </citation>
    <scope>NUCLEOTIDE SEQUENCE [LARGE SCALE GENOMIC DNA]</scope>
    <source>
        <strain evidence="1 2">CBS 962.96</strain>
    </source>
</reference>
<name>A0A4V6T4Y8_DENBC</name>
<proteinExistence type="predicted"/>
<organism evidence="1 2">
    <name type="scientific">Dendrothele bispora (strain CBS 962.96)</name>
    <dbReference type="NCBI Taxonomy" id="1314807"/>
    <lineage>
        <taxon>Eukaryota</taxon>
        <taxon>Fungi</taxon>
        <taxon>Dikarya</taxon>
        <taxon>Basidiomycota</taxon>
        <taxon>Agaricomycotina</taxon>
        <taxon>Agaricomycetes</taxon>
        <taxon>Agaricomycetidae</taxon>
        <taxon>Agaricales</taxon>
        <taxon>Agaricales incertae sedis</taxon>
        <taxon>Dendrothele</taxon>
    </lineage>
</organism>
<evidence type="ECO:0000313" key="2">
    <source>
        <dbReference type="Proteomes" id="UP000297245"/>
    </source>
</evidence>
<dbReference type="OrthoDB" id="5835829at2759"/>
<dbReference type="Proteomes" id="UP000297245">
    <property type="component" value="Unassembled WGS sequence"/>
</dbReference>
<sequence>MSNFSERTPLALASKILEFRSDVSIAFSTLGTVYPKILDEVEKIPGPDGKGLNERGCEEEIFPFAGFTIEAIRDITLPNGPLLMIGWMTTSAGSTLRIIGPRK</sequence>
<gene>
    <name evidence="1" type="ORF">K435DRAFT_810489</name>
</gene>
<accession>A0A4V6T4Y8</accession>
<dbReference type="AlphaFoldDB" id="A0A4V6T4Y8"/>
<protein>
    <submittedName>
        <fullName evidence="1">Uncharacterized protein</fullName>
    </submittedName>
</protein>
<evidence type="ECO:0000313" key="1">
    <source>
        <dbReference type="EMBL" id="THU79705.1"/>
    </source>
</evidence>
<keyword evidence="2" id="KW-1185">Reference proteome</keyword>